<evidence type="ECO:0000313" key="4">
    <source>
        <dbReference type="EMBL" id="GFH57429.1"/>
    </source>
</evidence>
<dbReference type="Proteomes" id="UP001054902">
    <property type="component" value="Unassembled WGS sequence"/>
</dbReference>
<dbReference type="AlphaFoldDB" id="A0AAD3D469"/>
<evidence type="ECO:0008006" key="6">
    <source>
        <dbReference type="Google" id="ProtNLM"/>
    </source>
</evidence>
<evidence type="ECO:0000256" key="1">
    <source>
        <dbReference type="ARBA" id="ARBA00022723"/>
    </source>
</evidence>
<dbReference type="Gene3D" id="1.10.238.10">
    <property type="entry name" value="EF-hand"/>
    <property type="match status" value="1"/>
</dbReference>
<sequence length="447" mass="51587">MQNSWQRNSILDSAVDYVCTPIYKPKVIEWEATFRALGFKRITIEKLWSIFYRVNKAKNGNMTMYEFLNYFDLDRSLYVEKCFEYFDVSGGESIDFLEFVISVWNICSMKCDTLTNFTFELYNLNGSGEISLPEIERMVHELYGQDLQNESSIGKAVLKDVVSFAEDRGGVLNLTSFTIYTANHSLLLLPAFKIQRQIQNKVLGISYWSNLERTRPRESANKERNLTFDPHHARNLLKKFKEGGSKAMMEFCADKDLSILQVYKMKEIGEDPSRDSLQNVELKRDRFKSAVNKVRELNHEQRDKLRRTVLKAGVKAENSIETAAAAFVDAGIRSKRALVRMASGLKEATNPLPRETYGSYTLSKNAKVGRSWREENARRKQERLKLKKKQQKLLEQKKKAPTIKPGQRHKERKKRPKSAPSPRVKKQDNPSNIIPMRPRTPGNVVGI</sequence>
<dbReference type="GO" id="GO:0046872">
    <property type="term" value="F:metal ion binding"/>
    <property type="evidence" value="ECO:0007669"/>
    <property type="project" value="UniProtKB-KW"/>
</dbReference>
<gene>
    <name evidence="4" type="ORF">CTEN210_13905</name>
</gene>
<protein>
    <recommendedName>
        <fullName evidence="6">Calmodulin</fullName>
    </recommendedName>
</protein>
<comment type="caution">
    <text evidence="4">The sequence shown here is derived from an EMBL/GenBank/DDBJ whole genome shotgun (WGS) entry which is preliminary data.</text>
</comment>
<evidence type="ECO:0000256" key="3">
    <source>
        <dbReference type="SAM" id="MobiDB-lite"/>
    </source>
</evidence>
<feature type="compositionally biased region" description="Basic residues" evidence="3">
    <location>
        <begin position="406"/>
        <end position="417"/>
    </location>
</feature>
<reference evidence="4 5" key="1">
    <citation type="journal article" date="2021" name="Sci. Rep.">
        <title>The genome of the diatom Chaetoceros tenuissimus carries an ancient integrated fragment of an extant virus.</title>
        <authorList>
            <person name="Hongo Y."/>
            <person name="Kimura K."/>
            <person name="Takaki Y."/>
            <person name="Yoshida Y."/>
            <person name="Baba S."/>
            <person name="Kobayashi G."/>
            <person name="Nagasaki K."/>
            <person name="Hano T."/>
            <person name="Tomaru Y."/>
        </authorList>
    </citation>
    <scope>NUCLEOTIDE SEQUENCE [LARGE SCALE GENOMIC DNA]</scope>
    <source>
        <strain evidence="4 5">NIES-3715</strain>
    </source>
</reference>
<keyword evidence="5" id="KW-1185">Reference proteome</keyword>
<dbReference type="EMBL" id="BLLK01000058">
    <property type="protein sequence ID" value="GFH57429.1"/>
    <property type="molecule type" value="Genomic_DNA"/>
</dbReference>
<proteinExistence type="predicted"/>
<name>A0AAD3D469_9STRA</name>
<keyword evidence="2" id="KW-0677">Repeat</keyword>
<feature type="region of interest" description="Disordered" evidence="3">
    <location>
        <begin position="387"/>
        <end position="447"/>
    </location>
</feature>
<evidence type="ECO:0000256" key="2">
    <source>
        <dbReference type="ARBA" id="ARBA00022737"/>
    </source>
</evidence>
<dbReference type="PANTHER" id="PTHR45942">
    <property type="entry name" value="PROTEIN PHOSPATASE 3 REGULATORY SUBUNIT B ALPHA ISOFORM TYPE 1"/>
    <property type="match status" value="1"/>
</dbReference>
<dbReference type="InterPro" id="IPR011992">
    <property type="entry name" value="EF-hand-dom_pair"/>
</dbReference>
<keyword evidence="1" id="KW-0479">Metal-binding</keyword>
<accession>A0AAD3D469</accession>
<organism evidence="4 5">
    <name type="scientific">Chaetoceros tenuissimus</name>
    <dbReference type="NCBI Taxonomy" id="426638"/>
    <lineage>
        <taxon>Eukaryota</taxon>
        <taxon>Sar</taxon>
        <taxon>Stramenopiles</taxon>
        <taxon>Ochrophyta</taxon>
        <taxon>Bacillariophyta</taxon>
        <taxon>Coscinodiscophyceae</taxon>
        <taxon>Chaetocerotophycidae</taxon>
        <taxon>Chaetocerotales</taxon>
        <taxon>Chaetocerotaceae</taxon>
        <taxon>Chaetoceros</taxon>
    </lineage>
</organism>
<evidence type="ECO:0000313" key="5">
    <source>
        <dbReference type="Proteomes" id="UP001054902"/>
    </source>
</evidence>
<dbReference type="SUPFAM" id="SSF47473">
    <property type="entry name" value="EF-hand"/>
    <property type="match status" value="1"/>
</dbReference>